<evidence type="ECO:0000256" key="3">
    <source>
        <dbReference type="ARBA" id="ARBA00022452"/>
    </source>
</evidence>
<sequence length="1054" mass="116403">MKRAKEACKTLGLLILMSIFPIWAFAQNTVTITGLVTDDDGPIIGATVKVKGSTTGAITDLDGKYTLKVSPGSVVTFTYLGYADKEVKVTNQKEVNVKLEPDSKMLDEVVAIGYGTMKRSDVTGSMVSINDKAIEQTVSTSIDQVLQGRAAGVQIQANSGTPGANTSIRIRGVNSLNATNQPIFVIDGVVVDAQGADSNDPLSSNNPLASINPSDIVSMDVLKDASATAIYGARASNGVIMITTKRGKSGEATITYDGYIGWQEMAKKLDMMNLREYAIHHNARAEEGIVEYNDAFVNPDALGEGTDWQDALFRNALMTSHNISVTGGTQNATYAISGGYMNQDGIAIGSGFKRLTLRGNTDAQVKKWLKASLSFSLTDSKQEVGADNNVIMNALLQQPSVAVTSPDGSFDGPDDVYMPVNAVAIASIRENYNKKMNFRINGSLEATLMKGLTFKTELSTDYNLNKFYYYEPDYEFGALTNSTRTGKWTKTDTKYWSWRNILTYQNTFNKVHSINVMLGQEMSNSHWETQVSTATGFLTNSAHDPSAGDITASTGTGTQNDNSLFSYFGRAFYSYDDRYLITATLRRDGSSHFAKNNRWGWFPSAALAWRVSNEKFMAGTSDVINNLKLRLGWGSTGNQNVSDWAYMALLSSKTTPWGTGVLTANTANPDLKWETTTSYNVGLDLNLFDNRIEFIFDWYYKKTKDLLLQIPLPEYLGSYGQGAASNPWKNVGSLRNTGIEMTLNTVNIDKGGFQWRSNFVFSLNRNKVLKLDTESATIDKTFMTGSENNTVTRTVEGKPVGQFWGYKVIGRFEKAEDFYYKDKDGNVKPVALPEGSSIGEDKTWIGDYIFEDINGDGVINNSDCTFIGDPQPDFTYGIGNTFSYKGFDLTIFFSGSYGNDILNYTRRDIEDVRVNSNLLKSAADYAQIGVIDPNLPDDDFRNLYVTNPSSRLPRLSASTTNANNRVSDLYVEDGSYIRLQNISLGYTLPKSFVRKLKLENVKVYMNLQNVYTWTNYSGYDPEVGSMYGDALLTGLDYGRYPSPRIYTFGLNISF</sequence>
<comment type="similarity">
    <text evidence="8 9">Belongs to the TonB-dependent receptor family.</text>
</comment>
<dbReference type="FunFam" id="2.60.40.1120:FF:000003">
    <property type="entry name" value="Outer membrane protein Omp121"/>
    <property type="match status" value="1"/>
</dbReference>
<dbReference type="Proteomes" id="UP000036951">
    <property type="component" value="Unassembled WGS sequence"/>
</dbReference>
<dbReference type="AlphaFoldDB" id="A0A8E1UR36"/>
<feature type="domain" description="TonB-dependent receptor-like beta-barrel" evidence="11">
    <location>
        <begin position="445"/>
        <end position="781"/>
    </location>
</feature>
<proteinExistence type="inferred from homology"/>
<evidence type="ECO:0000256" key="7">
    <source>
        <dbReference type="ARBA" id="ARBA00023237"/>
    </source>
</evidence>
<comment type="caution">
    <text evidence="13">The sequence shown here is derived from an EMBL/GenBank/DDBJ whole genome shotgun (WGS) entry which is preliminary data.</text>
</comment>
<dbReference type="InterPro" id="IPR023996">
    <property type="entry name" value="TonB-dep_OMP_SusC/RagA"/>
</dbReference>
<dbReference type="Pfam" id="PF00593">
    <property type="entry name" value="TonB_dep_Rec_b-barrel"/>
    <property type="match status" value="1"/>
</dbReference>
<dbReference type="Gene3D" id="2.60.40.1120">
    <property type="entry name" value="Carboxypeptidase-like, regulatory domain"/>
    <property type="match status" value="1"/>
</dbReference>
<reference evidence="13 14" key="1">
    <citation type="submission" date="2015-06" db="EMBL/GenBank/DDBJ databases">
        <title>Prevotella sp. 109, sp. nov., a novel member of the family Prevotellaceae isolated from human faeces.</title>
        <authorList>
            <person name="Shkoporov A.N."/>
            <person name="Chaplin A.V."/>
            <person name="Kafarskaia L.I."/>
            <person name="Efimov B.A."/>
        </authorList>
    </citation>
    <scope>NUCLEOTIDE SEQUENCE [LARGE SCALE GENOMIC DNA]</scope>
    <source>
        <strain evidence="13 14">109</strain>
    </source>
</reference>
<dbReference type="GO" id="GO:0009279">
    <property type="term" value="C:cell outer membrane"/>
    <property type="evidence" value="ECO:0007669"/>
    <property type="project" value="UniProtKB-SubCell"/>
</dbReference>
<gene>
    <name evidence="13" type="ORF">ACU52_04620</name>
</gene>
<organism evidence="13 14">
    <name type="scientific">Xylanibacter rarus</name>
    <dbReference type="NCBI Taxonomy" id="1676614"/>
    <lineage>
        <taxon>Bacteria</taxon>
        <taxon>Pseudomonadati</taxon>
        <taxon>Bacteroidota</taxon>
        <taxon>Bacteroidia</taxon>
        <taxon>Bacteroidales</taxon>
        <taxon>Prevotellaceae</taxon>
        <taxon>Xylanibacter</taxon>
    </lineage>
</organism>
<keyword evidence="5 9" id="KW-0798">TonB box</keyword>
<evidence type="ECO:0000256" key="9">
    <source>
        <dbReference type="RuleBase" id="RU003357"/>
    </source>
</evidence>
<keyword evidence="3 8" id="KW-1134">Transmembrane beta strand</keyword>
<keyword evidence="14" id="KW-1185">Reference proteome</keyword>
<dbReference type="InterPro" id="IPR000531">
    <property type="entry name" value="Beta-barrel_TonB"/>
</dbReference>
<dbReference type="EMBL" id="LFQU01000005">
    <property type="protein sequence ID" value="KOO69156.1"/>
    <property type="molecule type" value="Genomic_DNA"/>
</dbReference>
<dbReference type="InterPro" id="IPR037066">
    <property type="entry name" value="Plug_dom_sf"/>
</dbReference>
<dbReference type="PROSITE" id="PS52016">
    <property type="entry name" value="TONB_DEPENDENT_REC_3"/>
    <property type="match status" value="1"/>
</dbReference>
<dbReference type="NCBIfam" id="TIGR04056">
    <property type="entry name" value="OMP_RagA_SusC"/>
    <property type="match status" value="1"/>
</dbReference>
<protein>
    <submittedName>
        <fullName evidence="13">Membrane protein</fullName>
    </submittedName>
</protein>
<dbReference type="Pfam" id="PF07715">
    <property type="entry name" value="Plug"/>
    <property type="match status" value="1"/>
</dbReference>
<dbReference type="OrthoDB" id="9768177at2"/>
<dbReference type="NCBIfam" id="TIGR04057">
    <property type="entry name" value="SusC_RagA_signa"/>
    <property type="match status" value="1"/>
</dbReference>
<dbReference type="FunFam" id="2.170.130.10:FF:000008">
    <property type="entry name" value="SusC/RagA family TonB-linked outer membrane protein"/>
    <property type="match status" value="1"/>
</dbReference>
<dbReference type="Gene3D" id="2.40.170.20">
    <property type="entry name" value="TonB-dependent receptor, beta-barrel domain"/>
    <property type="match status" value="1"/>
</dbReference>
<dbReference type="SUPFAM" id="SSF56935">
    <property type="entry name" value="Porins"/>
    <property type="match status" value="1"/>
</dbReference>
<dbReference type="InterPro" id="IPR036942">
    <property type="entry name" value="Beta-barrel_TonB_sf"/>
</dbReference>
<keyword evidence="2 8" id="KW-0813">Transport</keyword>
<name>A0A8E1UR36_9BACT</name>
<evidence type="ECO:0000256" key="4">
    <source>
        <dbReference type="ARBA" id="ARBA00022692"/>
    </source>
</evidence>
<evidence type="ECO:0000256" key="2">
    <source>
        <dbReference type="ARBA" id="ARBA00022448"/>
    </source>
</evidence>
<keyword evidence="10" id="KW-0732">Signal</keyword>
<feature type="signal peptide" evidence="10">
    <location>
        <begin position="1"/>
        <end position="26"/>
    </location>
</feature>
<dbReference type="Pfam" id="PF13715">
    <property type="entry name" value="CarbopepD_reg_2"/>
    <property type="match status" value="1"/>
</dbReference>
<comment type="subcellular location">
    <subcellularLocation>
        <location evidence="1 8">Cell outer membrane</location>
        <topology evidence="1 8">Multi-pass membrane protein</topology>
    </subcellularLocation>
</comment>
<evidence type="ECO:0000313" key="14">
    <source>
        <dbReference type="Proteomes" id="UP000036951"/>
    </source>
</evidence>
<evidence type="ECO:0000259" key="12">
    <source>
        <dbReference type="Pfam" id="PF07715"/>
    </source>
</evidence>
<feature type="chain" id="PRO_5034259971" evidence="10">
    <location>
        <begin position="27"/>
        <end position="1054"/>
    </location>
</feature>
<dbReference type="RefSeq" id="WP_053397926.1">
    <property type="nucleotide sequence ID" value="NZ_DAWBWQ010000014.1"/>
</dbReference>
<dbReference type="InterPro" id="IPR012910">
    <property type="entry name" value="Plug_dom"/>
</dbReference>
<dbReference type="Gene3D" id="2.170.130.10">
    <property type="entry name" value="TonB-dependent receptor, plug domain"/>
    <property type="match status" value="1"/>
</dbReference>
<keyword evidence="4 8" id="KW-0812">Transmembrane</keyword>
<accession>A0A8E1UR36</accession>
<dbReference type="SUPFAM" id="SSF49464">
    <property type="entry name" value="Carboxypeptidase regulatory domain-like"/>
    <property type="match status" value="1"/>
</dbReference>
<evidence type="ECO:0000256" key="10">
    <source>
        <dbReference type="SAM" id="SignalP"/>
    </source>
</evidence>
<keyword evidence="7 8" id="KW-0998">Cell outer membrane</keyword>
<evidence type="ECO:0000256" key="5">
    <source>
        <dbReference type="ARBA" id="ARBA00023077"/>
    </source>
</evidence>
<dbReference type="InterPro" id="IPR039426">
    <property type="entry name" value="TonB-dep_rcpt-like"/>
</dbReference>
<evidence type="ECO:0000256" key="8">
    <source>
        <dbReference type="PROSITE-ProRule" id="PRU01360"/>
    </source>
</evidence>
<evidence type="ECO:0000256" key="1">
    <source>
        <dbReference type="ARBA" id="ARBA00004571"/>
    </source>
</evidence>
<dbReference type="InterPro" id="IPR023997">
    <property type="entry name" value="TonB-dep_OMP_SusC/RagA_CS"/>
</dbReference>
<dbReference type="InterPro" id="IPR008969">
    <property type="entry name" value="CarboxyPept-like_regulatory"/>
</dbReference>
<evidence type="ECO:0000259" key="11">
    <source>
        <dbReference type="Pfam" id="PF00593"/>
    </source>
</evidence>
<evidence type="ECO:0000256" key="6">
    <source>
        <dbReference type="ARBA" id="ARBA00023136"/>
    </source>
</evidence>
<feature type="domain" description="TonB-dependent receptor plug" evidence="12">
    <location>
        <begin position="119"/>
        <end position="239"/>
    </location>
</feature>
<keyword evidence="6 8" id="KW-0472">Membrane</keyword>
<evidence type="ECO:0000313" key="13">
    <source>
        <dbReference type="EMBL" id="KOO69156.1"/>
    </source>
</evidence>